<evidence type="ECO:0000313" key="1">
    <source>
        <dbReference type="EMBL" id="VEN39879.1"/>
    </source>
</evidence>
<reference evidence="1 2" key="1">
    <citation type="submission" date="2019-01" db="EMBL/GenBank/DDBJ databases">
        <authorList>
            <person name="Sayadi A."/>
        </authorList>
    </citation>
    <scope>NUCLEOTIDE SEQUENCE [LARGE SCALE GENOMIC DNA]</scope>
</reference>
<dbReference type="EMBL" id="CAACVG010006049">
    <property type="protein sequence ID" value="VEN39879.1"/>
    <property type="molecule type" value="Genomic_DNA"/>
</dbReference>
<dbReference type="OrthoDB" id="10011262at2759"/>
<sequence>MPRTPQVQTTKVRKSFGSLFIFTRMEQNEVKLNCVKHSDSSSIGRLDGDGASEKCATLANLCPE</sequence>
<dbReference type="AlphaFoldDB" id="A0A653BWC0"/>
<accession>A0A653BWC0</accession>
<protein>
    <submittedName>
        <fullName evidence="1">Uncharacterized protein</fullName>
    </submittedName>
</protein>
<evidence type="ECO:0000313" key="2">
    <source>
        <dbReference type="Proteomes" id="UP000410492"/>
    </source>
</evidence>
<organism evidence="1 2">
    <name type="scientific">Callosobruchus maculatus</name>
    <name type="common">Southern cowpea weevil</name>
    <name type="synonym">Pulse bruchid</name>
    <dbReference type="NCBI Taxonomy" id="64391"/>
    <lineage>
        <taxon>Eukaryota</taxon>
        <taxon>Metazoa</taxon>
        <taxon>Ecdysozoa</taxon>
        <taxon>Arthropoda</taxon>
        <taxon>Hexapoda</taxon>
        <taxon>Insecta</taxon>
        <taxon>Pterygota</taxon>
        <taxon>Neoptera</taxon>
        <taxon>Endopterygota</taxon>
        <taxon>Coleoptera</taxon>
        <taxon>Polyphaga</taxon>
        <taxon>Cucujiformia</taxon>
        <taxon>Chrysomeloidea</taxon>
        <taxon>Chrysomelidae</taxon>
        <taxon>Bruchinae</taxon>
        <taxon>Bruchini</taxon>
        <taxon>Callosobruchus</taxon>
    </lineage>
</organism>
<gene>
    <name evidence="1" type="ORF">CALMAC_LOCUS4242</name>
</gene>
<name>A0A653BWC0_CALMS</name>
<proteinExistence type="predicted"/>
<dbReference type="Proteomes" id="UP000410492">
    <property type="component" value="Unassembled WGS sequence"/>
</dbReference>
<keyword evidence="2" id="KW-1185">Reference proteome</keyword>